<protein>
    <recommendedName>
        <fullName evidence="2">Ribosome-binding factor A</fullName>
    </recommendedName>
</protein>
<accession>A0A267MNP9</accession>
<keyword evidence="1 2" id="KW-0690">Ribosome biogenesis</keyword>
<dbReference type="GO" id="GO:0005829">
    <property type="term" value="C:cytosol"/>
    <property type="evidence" value="ECO:0007669"/>
    <property type="project" value="TreeGrafter"/>
</dbReference>
<dbReference type="Pfam" id="PF02033">
    <property type="entry name" value="RBFA"/>
    <property type="match status" value="1"/>
</dbReference>
<dbReference type="OrthoDB" id="307788at2"/>
<dbReference type="RefSeq" id="WP_095130428.1">
    <property type="nucleotide sequence ID" value="NZ_NIBG01000001.1"/>
</dbReference>
<dbReference type="InterPro" id="IPR015946">
    <property type="entry name" value="KH_dom-like_a/b"/>
</dbReference>
<dbReference type="Proteomes" id="UP000216024">
    <property type="component" value="Unassembled WGS sequence"/>
</dbReference>
<dbReference type="HAMAP" id="MF_00003">
    <property type="entry name" value="RbfA"/>
    <property type="match status" value="1"/>
</dbReference>
<comment type="function">
    <text evidence="2">One of several proteins that assist in the late maturation steps of the functional core of the 30S ribosomal subunit. Associates with free 30S ribosomal subunits (but not with 30S subunits that are part of 70S ribosomes or polysomes). Required for efficient processing of 16S rRNA. May interact with the 5'-terminal helix region of 16S rRNA.</text>
</comment>
<dbReference type="AlphaFoldDB" id="A0A267MNP9"/>
<comment type="subunit">
    <text evidence="2">Monomer. Binds 30S ribosomal subunits, but not 50S ribosomal subunits or 70S ribosomes.</text>
</comment>
<dbReference type="PANTHER" id="PTHR33515:SF1">
    <property type="entry name" value="RIBOSOME-BINDING FACTOR A, CHLOROPLASTIC-RELATED"/>
    <property type="match status" value="1"/>
</dbReference>
<dbReference type="InterPro" id="IPR023799">
    <property type="entry name" value="RbfA_dom_sf"/>
</dbReference>
<dbReference type="GO" id="GO:0043024">
    <property type="term" value="F:ribosomal small subunit binding"/>
    <property type="evidence" value="ECO:0007669"/>
    <property type="project" value="TreeGrafter"/>
</dbReference>
<evidence type="ECO:0000256" key="1">
    <source>
        <dbReference type="ARBA" id="ARBA00022517"/>
    </source>
</evidence>
<comment type="subcellular location">
    <subcellularLocation>
        <location evidence="2">Cytoplasm</location>
    </subcellularLocation>
</comment>
<keyword evidence="2" id="KW-0963">Cytoplasm</keyword>
<dbReference type="GO" id="GO:0030490">
    <property type="term" value="P:maturation of SSU-rRNA"/>
    <property type="evidence" value="ECO:0007669"/>
    <property type="project" value="UniProtKB-UniRule"/>
</dbReference>
<dbReference type="InterPro" id="IPR000238">
    <property type="entry name" value="RbfA"/>
</dbReference>
<keyword evidence="4" id="KW-1185">Reference proteome</keyword>
<name>A0A267MNP9_9FIRM</name>
<dbReference type="EMBL" id="NIBG01000001">
    <property type="protein sequence ID" value="PAB61224.1"/>
    <property type="molecule type" value="Genomic_DNA"/>
</dbReference>
<dbReference type="NCBIfam" id="TIGR00082">
    <property type="entry name" value="rbfA"/>
    <property type="match status" value="1"/>
</dbReference>
<sequence length="120" mass="13676">MGYMRANRIAGEIKKIVSQMIMNELKDPRISSLTSIVEVKVTRDLRYANIYVSVFGNEKERESTLKALNNSSGFVRREIGKQLKLRYTPEPIFENDNSIENGMYISGLIKKVNDDGADNE</sequence>
<evidence type="ECO:0000313" key="3">
    <source>
        <dbReference type="EMBL" id="PAB61224.1"/>
    </source>
</evidence>
<comment type="caution">
    <text evidence="3">The sequence shown here is derived from an EMBL/GenBank/DDBJ whole genome shotgun (WGS) entry which is preliminary data.</text>
</comment>
<evidence type="ECO:0000256" key="2">
    <source>
        <dbReference type="HAMAP-Rule" id="MF_00003"/>
    </source>
</evidence>
<gene>
    <name evidence="2" type="primary">rbfA</name>
    <name evidence="3" type="ORF">CCE28_02005</name>
</gene>
<evidence type="ECO:0000313" key="4">
    <source>
        <dbReference type="Proteomes" id="UP000216024"/>
    </source>
</evidence>
<dbReference type="Gene3D" id="3.30.300.20">
    <property type="match status" value="1"/>
</dbReference>
<organism evidence="3 4">
    <name type="scientific">Anaeromicrobium sediminis</name>
    <dbReference type="NCBI Taxonomy" id="1478221"/>
    <lineage>
        <taxon>Bacteria</taxon>
        <taxon>Bacillati</taxon>
        <taxon>Bacillota</taxon>
        <taxon>Clostridia</taxon>
        <taxon>Peptostreptococcales</taxon>
        <taxon>Thermotaleaceae</taxon>
        <taxon>Anaeromicrobium</taxon>
    </lineage>
</organism>
<dbReference type="PANTHER" id="PTHR33515">
    <property type="entry name" value="RIBOSOME-BINDING FACTOR A, CHLOROPLASTIC-RELATED"/>
    <property type="match status" value="1"/>
</dbReference>
<dbReference type="SUPFAM" id="SSF89919">
    <property type="entry name" value="Ribosome-binding factor A, RbfA"/>
    <property type="match status" value="1"/>
</dbReference>
<reference evidence="3 4" key="1">
    <citation type="submission" date="2017-06" db="EMBL/GenBank/DDBJ databases">
        <title>Draft genome sequence of anaerobic fermentative bacterium Anaeromicrobium sediminis DY2726D isolated from West Pacific Ocean sediments.</title>
        <authorList>
            <person name="Zeng X."/>
        </authorList>
    </citation>
    <scope>NUCLEOTIDE SEQUENCE [LARGE SCALE GENOMIC DNA]</scope>
    <source>
        <strain evidence="3 4">DY2726D</strain>
    </source>
</reference>
<comment type="similarity">
    <text evidence="2">Belongs to the RbfA family.</text>
</comment>
<proteinExistence type="inferred from homology"/>